<evidence type="ECO:0000256" key="6">
    <source>
        <dbReference type="ARBA" id="ARBA00023306"/>
    </source>
</evidence>
<evidence type="ECO:0000256" key="1">
    <source>
        <dbReference type="ARBA" id="ARBA00022475"/>
    </source>
</evidence>
<keyword evidence="7" id="KW-0175">Coiled coil</keyword>
<dbReference type="InterPro" id="IPR007060">
    <property type="entry name" value="FtsL/DivIC"/>
</dbReference>
<keyword evidence="2 7" id="KW-0132">Cell division</keyword>
<evidence type="ECO:0000313" key="8">
    <source>
        <dbReference type="EMBL" id="MBK0392662.1"/>
    </source>
</evidence>
<comment type="subcellular location">
    <subcellularLocation>
        <location evidence="7">Cell inner membrane</location>
        <topology evidence="7">Single-pass type II membrane protein</topology>
    </subcellularLocation>
    <text evidence="7">Localizes to the division septum.</text>
</comment>
<keyword evidence="4 7" id="KW-1133">Transmembrane helix</keyword>
<evidence type="ECO:0000313" key="9">
    <source>
        <dbReference type="Proteomes" id="UP000617041"/>
    </source>
</evidence>
<dbReference type="Proteomes" id="UP000617041">
    <property type="component" value="Unassembled WGS sequence"/>
</dbReference>
<keyword evidence="9" id="KW-1185">Reference proteome</keyword>
<comment type="function">
    <text evidence="7">Essential cell division protein. May link together the upstream cell division proteins, which are predominantly cytoplasmic, with the downstream cell division proteins, which are predominantly periplasmic.</text>
</comment>
<comment type="subunit">
    <text evidence="7">Part of a complex composed of FtsB, FtsL and FtsQ.</text>
</comment>
<comment type="similarity">
    <text evidence="7">Belongs to the FtsB family.</text>
</comment>
<keyword evidence="3 7" id="KW-0812">Transmembrane</keyword>
<feature type="topological domain" description="Periplasmic" evidence="7">
    <location>
        <begin position="24"/>
        <end position="93"/>
    </location>
</feature>
<sequence length="93" mass="10231">MSRRAVPALLLALLAVVHAQLWFGRGSVASVGEAQRKLQQQLAANQKAREANERLAAEVRDLQEGLEMVEEKARLELGMVKPNELFVSVVAPK</sequence>
<dbReference type="GO" id="GO:0030428">
    <property type="term" value="C:cell septum"/>
    <property type="evidence" value="ECO:0007669"/>
    <property type="project" value="TreeGrafter"/>
</dbReference>
<dbReference type="GO" id="GO:0005886">
    <property type="term" value="C:plasma membrane"/>
    <property type="evidence" value="ECO:0007669"/>
    <property type="project" value="UniProtKB-SubCell"/>
</dbReference>
<dbReference type="GO" id="GO:0043093">
    <property type="term" value="P:FtsZ-dependent cytokinesis"/>
    <property type="evidence" value="ECO:0007669"/>
    <property type="project" value="UniProtKB-UniRule"/>
</dbReference>
<keyword evidence="1 7" id="KW-1003">Cell membrane</keyword>
<dbReference type="GO" id="GO:0032153">
    <property type="term" value="C:cell division site"/>
    <property type="evidence" value="ECO:0007669"/>
    <property type="project" value="UniProtKB-UniRule"/>
</dbReference>
<keyword evidence="6 7" id="KW-0131">Cell cycle</keyword>
<organism evidence="8 9">
    <name type="scientific">Ramlibacter algicola</name>
    <dbReference type="NCBI Taxonomy" id="2795217"/>
    <lineage>
        <taxon>Bacteria</taxon>
        <taxon>Pseudomonadati</taxon>
        <taxon>Pseudomonadota</taxon>
        <taxon>Betaproteobacteria</taxon>
        <taxon>Burkholderiales</taxon>
        <taxon>Comamonadaceae</taxon>
        <taxon>Ramlibacter</taxon>
    </lineage>
</organism>
<keyword evidence="7" id="KW-0997">Cell inner membrane</keyword>
<feature type="coiled-coil region" evidence="7">
    <location>
        <begin position="31"/>
        <end position="72"/>
    </location>
</feature>
<dbReference type="HAMAP" id="MF_00599">
    <property type="entry name" value="FtsB"/>
    <property type="match status" value="1"/>
</dbReference>
<keyword evidence="5 7" id="KW-0472">Membrane</keyword>
<accession>A0A934URL5</accession>
<dbReference type="PANTHER" id="PTHR37485">
    <property type="entry name" value="CELL DIVISION PROTEIN FTSB"/>
    <property type="match status" value="1"/>
</dbReference>
<evidence type="ECO:0000256" key="2">
    <source>
        <dbReference type="ARBA" id="ARBA00022618"/>
    </source>
</evidence>
<evidence type="ECO:0000256" key="3">
    <source>
        <dbReference type="ARBA" id="ARBA00022692"/>
    </source>
</evidence>
<proteinExistence type="inferred from homology"/>
<comment type="caution">
    <text evidence="8">The sequence shown here is derived from an EMBL/GenBank/DDBJ whole genome shotgun (WGS) entry which is preliminary data.</text>
</comment>
<protein>
    <recommendedName>
        <fullName evidence="7">Cell division protein FtsB</fullName>
    </recommendedName>
</protein>
<dbReference type="EMBL" id="JAEDAO010000001">
    <property type="protein sequence ID" value="MBK0392662.1"/>
    <property type="molecule type" value="Genomic_DNA"/>
</dbReference>
<gene>
    <name evidence="7" type="primary">ftsB</name>
    <name evidence="8" type="ORF">I8E28_08665</name>
</gene>
<dbReference type="PANTHER" id="PTHR37485:SF1">
    <property type="entry name" value="CELL DIVISION PROTEIN FTSB"/>
    <property type="match status" value="1"/>
</dbReference>
<name>A0A934URL5_9BURK</name>
<evidence type="ECO:0000256" key="4">
    <source>
        <dbReference type="ARBA" id="ARBA00022989"/>
    </source>
</evidence>
<dbReference type="Pfam" id="PF04977">
    <property type="entry name" value="DivIC"/>
    <property type="match status" value="1"/>
</dbReference>
<dbReference type="AlphaFoldDB" id="A0A934URL5"/>
<feature type="topological domain" description="Cytoplasmic" evidence="7">
    <location>
        <begin position="1"/>
        <end position="5"/>
    </location>
</feature>
<dbReference type="RefSeq" id="WP_200787586.1">
    <property type="nucleotide sequence ID" value="NZ_JAEDAO010000001.1"/>
</dbReference>
<evidence type="ECO:0000256" key="5">
    <source>
        <dbReference type="ARBA" id="ARBA00023136"/>
    </source>
</evidence>
<dbReference type="InterPro" id="IPR023081">
    <property type="entry name" value="Cell_div_FtsB"/>
</dbReference>
<reference evidence="8" key="1">
    <citation type="submission" date="2020-12" db="EMBL/GenBank/DDBJ databases">
        <title>Ramlibacter sp. nov., isolated from a freshwater alga, Cryptomonas.</title>
        <authorList>
            <person name="Kim H.M."/>
            <person name="Jeon C.O."/>
        </authorList>
    </citation>
    <scope>NUCLEOTIDE SEQUENCE</scope>
    <source>
        <strain evidence="8">CrO1</strain>
    </source>
</reference>
<evidence type="ECO:0000256" key="7">
    <source>
        <dbReference type="HAMAP-Rule" id="MF_00599"/>
    </source>
</evidence>